<evidence type="ECO:0000259" key="8">
    <source>
        <dbReference type="PROSITE" id="PS51686"/>
    </source>
</evidence>
<evidence type="ECO:0000256" key="1">
    <source>
        <dbReference type="ARBA" id="ARBA00007494"/>
    </source>
</evidence>
<comment type="caution">
    <text evidence="9">The sequence shown here is derived from an EMBL/GenBank/DDBJ whole genome shotgun (WGS) entry which is preliminary data.</text>
</comment>
<feature type="compositionally biased region" description="Polar residues" evidence="7">
    <location>
        <begin position="24"/>
        <end position="39"/>
    </location>
</feature>
<dbReference type="InterPro" id="IPR029063">
    <property type="entry name" value="SAM-dependent_MTases_sf"/>
</dbReference>
<dbReference type="PRINTS" id="PR02008">
    <property type="entry name" value="RCMTFAMILY"/>
</dbReference>
<dbReference type="GO" id="GO:0003723">
    <property type="term" value="F:RNA binding"/>
    <property type="evidence" value="ECO:0007669"/>
    <property type="project" value="UniProtKB-UniRule"/>
</dbReference>
<dbReference type="PANTHER" id="PTHR22807:SF34">
    <property type="entry name" value="TRNA (CYTOSINE(72)-C(5))-METHYLTRANSFERASE NSUN6"/>
    <property type="match status" value="1"/>
</dbReference>
<keyword evidence="10" id="KW-1185">Reference proteome</keyword>
<dbReference type="PROSITE" id="PS51686">
    <property type="entry name" value="SAM_MT_RSMB_NOP"/>
    <property type="match status" value="1"/>
</dbReference>
<feature type="region of interest" description="Disordered" evidence="7">
    <location>
        <begin position="24"/>
        <end position="113"/>
    </location>
</feature>
<sequence length="216" mass="23299">MGLTCITTRNLDAPKSVCLPHTLCDSTTSVNGDNKGSVTRHSELSSKEEMASDASRGSEAEISCEENASTKQLNGEDNVSQSEIRKNKGRLKNGRGRTQSQGGRAGKSQGFTPNSFDRVLLDAPCSALGLRPRLFAGLETVILLRNHGRSQRKMFDQAVQLVCVGGVLGYSTCTINPSENEAVVRYALDKYKFLSLAPQHPRIGGPGLVGRCEFPD</sequence>
<dbReference type="PROSITE" id="PS01153">
    <property type="entry name" value="NOL1_NOP2_SUN"/>
    <property type="match status" value="1"/>
</dbReference>
<keyword evidence="3 6" id="KW-0808">Transferase</keyword>
<dbReference type="InterPro" id="IPR018314">
    <property type="entry name" value="RsmB/NOL1/NOP2-like_CS"/>
</dbReference>
<organism evidence="9 10">
    <name type="scientific">Eruca vesicaria subsp. sativa</name>
    <name type="common">Garden rocket</name>
    <name type="synonym">Eruca sativa</name>
    <dbReference type="NCBI Taxonomy" id="29727"/>
    <lineage>
        <taxon>Eukaryota</taxon>
        <taxon>Viridiplantae</taxon>
        <taxon>Streptophyta</taxon>
        <taxon>Embryophyta</taxon>
        <taxon>Tracheophyta</taxon>
        <taxon>Spermatophyta</taxon>
        <taxon>Magnoliopsida</taxon>
        <taxon>eudicotyledons</taxon>
        <taxon>Gunneridae</taxon>
        <taxon>Pentapetalae</taxon>
        <taxon>rosids</taxon>
        <taxon>malvids</taxon>
        <taxon>Brassicales</taxon>
        <taxon>Brassicaceae</taxon>
        <taxon>Brassiceae</taxon>
        <taxon>Eruca</taxon>
    </lineage>
</organism>
<reference evidence="9 10" key="1">
    <citation type="submission" date="2022-03" db="EMBL/GenBank/DDBJ databases">
        <authorList>
            <person name="Macdonald S."/>
            <person name="Ahmed S."/>
            <person name="Newling K."/>
        </authorList>
    </citation>
    <scope>NUCLEOTIDE SEQUENCE [LARGE SCALE GENOMIC DNA]</scope>
</reference>
<evidence type="ECO:0000256" key="4">
    <source>
        <dbReference type="ARBA" id="ARBA00022691"/>
    </source>
</evidence>
<feature type="domain" description="SAM-dependent MTase RsmB/NOP-type" evidence="8">
    <location>
        <begin position="114"/>
        <end position="216"/>
    </location>
</feature>
<dbReference type="Gene3D" id="3.40.50.150">
    <property type="entry name" value="Vaccinia Virus protein VP39"/>
    <property type="match status" value="1"/>
</dbReference>
<dbReference type="GO" id="GO:0032259">
    <property type="term" value="P:methylation"/>
    <property type="evidence" value="ECO:0007669"/>
    <property type="project" value="UniProtKB-KW"/>
</dbReference>
<keyword evidence="2 6" id="KW-0489">Methyltransferase</keyword>
<accession>A0ABC8KQW7</accession>
<dbReference type="InterPro" id="IPR023267">
    <property type="entry name" value="RCMT"/>
</dbReference>
<feature type="binding site" evidence="6">
    <location>
        <position position="122"/>
    </location>
    <ligand>
        <name>S-adenosyl-L-methionine</name>
        <dbReference type="ChEBI" id="CHEBI:59789"/>
    </ligand>
</feature>
<evidence type="ECO:0000313" key="9">
    <source>
        <dbReference type="EMBL" id="CAH8361303.1"/>
    </source>
</evidence>
<dbReference type="SUPFAM" id="SSF53335">
    <property type="entry name" value="S-adenosyl-L-methionine-dependent methyltransferases"/>
    <property type="match status" value="1"/>
</dbReference>
<dbReference type="EMBL" id="CAKOAT010301821">
    <property type="protein sequence ID" value="CAH8361303.1"/>
    <property type="molecule type" value="Genomic_DNA"/>
</dbReference>
<dbReference type="Pfam" id="PF01189">
    <property type="entry name" value="Methyltr_RsmB-F"/>
    <property type="match status" value="1"/>
</dbReference>
<evidence type="ECO:0000256" key="2">
    <source>
        <dbReference type="ARBA" id="ARBA00022603"/>
    </source>
</evidence>
<feature type="compositionally biased region" description="Basic and acidic residues" evidence="7">
    <location>
        <begin position="40"/>
        <end position="50"/>
    </location>
</feature>
<comment type="similarity">
    <text evidence="1 6">Belongs to the class I-like SAM-binding methyltransferase superfamily. RsmB/NOP family.</text>
</comment>
<dbReference type="InterPro" id="IPR001678">
    <property type="entry name" value="MeTrfase_RsmB-F_NOP2_dom"/>
</dbReference>
<evidence type="ECO:0000256" key="7">
    <source>
        <dbReference type="SAM" id="MobiDB-lite"/>
    </source>
</evidence>
<keyword evidence="4 6" id="KW-0949">S-adenosyl-L-methionine</keyword>
<proteinExistence type="inferred from homology"/>
<dbReference type="GO" id="GO:0008168">
    <property type="term" value="F:methyltransferase activity"/>
    <property type="evidence" value="ECO:0007669"/>
    <property type="project" value="UniProtKB-KW"/>
</dbReference>
<protein>
    <recommendedName>
        <fullName evidence="8">SAM-dependent MTase RsmB/NOP-type domain-containing protein</fullName>
    </recommendedName>
</protein>
<gene>
    <name evidence="9" type="ORF">ERUC_LOCUS27059</name>
</gene>
<evidence type="ECO:0000256" key="6">
    <source>
        <dbReference type="PROSITE-ProRule" id="PRU01023"/>
    </source>
</evidence>
<dbReference type="PANTHER" id="PTHR22807">
    <property type="entry name" value="NOP2 YEAST -RELATED NOL1/NOP2/FMU SUN DOMAIN-CONTAINING"/>
    <property type="match status" value="1"/>
</dbReference>
<dbReference type="AlphaFoldDB" id="A0ABC8KQW7"/>
<feature type="active site" description="Nucleophile" evidence="6">
    <location>
        <position position="173"/>
    </location>
</feature>
<comment type="caution">
    <text evidence="6">Lacks conserved residue(s) required for the propagation of feature annotation.</text>
</comment>
<keyword evidence="5 6" id="KW-0694">RNA-binding</keyword>
<evidence type="ECO:0000313" key="10">
    <source>
        <dbReference type="Proteomes" id="UP001642260"/>
    </source>
</evidence>
<dbReference type="Proteomes" id="UP001642260">
    <property type="component" value="Unassembled WGS sequence"/>
</dbReference>
<evidence type="ECO:0000256" key="3">
    <source>
        <dbReference type="ARBA" id="ARBA00022679"/>
    </source>
</evidence>
<name>A0ABC8KQW7_ERUVS</name>
<dbReference type="InterPro" id="IPR049560">
    <property type="entry name" value="MeTrfase_RsmB-F_NOP2_cat"/>
</dbReference>
<evidence type="ECO:0000256" key="5">
    <source>
        <dbReference type="ARBA" id="ARBA00022884"/>
    </source>
</evidence>
<feature type="compositionally biased region" description="Polar residues" evidence="7">
    <location>
        <begin position="66"/>
        <end position="82"/>
    </location>
</feature>